<sequence>MNYDLQTGSHTVYACQYHLVTVTKYRTALLSGKVLNRLEILAHDIAADHGCEVSDVNGEADHVHLLFSAEPTTDLTEFINHLKGVTSRKLRQEYTGLKQRLPKALWQPGYFLCTTGQVTLDDLREYVENQ</sequence>
<name>A0ABD5X520_9EURY</name>
<dbReference type="Proteomes" id="UP001596414">
    <property type="component" value="Unassembled WGS sequence"/>
</dbReference>
<reference evidence="2 3" key="1">
    <citation type="journal article" date="2014" name="Int. J. Syst. Evol. Microbiol.">
        <title>Complete genome sequence of Corynebacterium casei LMG S-19264T (=DSM 44701T), isolated from a smear-ripened cheese.</title>
        <authorList>
            <consortium name="US DOE Joint Genome Institute (JGI-PGF)"/>
            <person name="Walter F."/>
            <person name="Albersmeier A."/>
            <person name="Kalinowski J."/>
            <person name="Ruckert C."/>
        </authorList>
    </citation>
    <scope>NUCLEOTIDE SEQUENCE [LARGE SCALE GENOMIC DNA]</scope>
    <source>
        <strain evidence="2 3">CGMCC 4.7215</strain>
    </source>
</reference>
<dbReference type="NCBIfam" id="NF033573">
    <property type="entry name" value="transpos_IS200"/>
    <property type="match status" value="1"/>
</dbReference>
<dbReference type="SUPFAM" id="SSF143422">
    <property type="entry name" value="Transposase IS200-like"/>
    <property type="match status" value="1"/>
</dbReference>
<dbReference type="PANTHER" id="PTHR33360:SF4">
    <property type="entry name" value="TRANSPOSASE IS200-LIKE PROTEIN"/>
    <property type="match status" value="1"/>
</dbReference>
<dbReference type="EMBL" id="JBHSZQ010000020">
    <property type="protein sequence ID" value="MFC7126323.1"/>
    <property type="molecule type" value="Genomic_DNA"/>
</dbReference>
<dbReference type="AlphaFoldDB" id="A0ABD5X520"/>
<dbReference type="RefSeq" id="WP_267635878.1">
    <property type="nucleotide sequence ID" value="NZ_JAODIY010000001.1"/>
</dbReference>
<organism evidence="2 3">
    <name type="scientific">Halovenus rubra</name>
    <dbReference type="NCBI Taxonomy" id="869890"/>
    <lineage>
        <taxon>Archaea</taxon>
        <taxon>Methanobacteriati</taxon>
        <taxon>Methanobacteriota</taxon>
        <taxon>Stenosarchaea group</taxon>
        <taxon>Halobacteria</taxon>
        <taxon>Halobacteriales</taxon>
        <taxon>Haloarculaceae</taxon>
        <taxon>Halovenus</taxon>
    </lineage>
</organism>
<dbReference type="Gene3D" id="3.30.70.1290">
    <property type="entry name" value="Transposase IS200-like"/>
    <property type="match status" value="1"/>
</dbReference>
<comment type="caution">
    <text evidence="2">The sequence shown here is derived from an EMBL/GenBank/DDBJ whole genome shotgun (WGS) entry which is preliminary data.</text>
</comment>
<dbReference type="SMART" id="SM01321">
    <property type="entry name" value="Y1_Tnp"/>
    <property type="match status" value="1"/>
</dbReference>
<accession>A0ABD5X520</accession>
<proteinExistence type="predicted"/>
<evidence type="ECO:0000259" key="1">
    <source>
        <dbReference type="SMART" id="SM01321"/>
    </source>
</evidence>
<dbReference type="Pfam" id="PF01797">
    <property type="entry name" value="Y1_Tnp"/>
    <property type="match status" value="1"/>
</dbReference>
<evidence type="ECO:0000313" key="2">
    <source>
        <dbReference type="EMBL" id="MFC7126323.1"/>
    </source>
</evidence>
<gene>
    <name evidence="2" type="primary">tnpA</name>
    <name evidence="2" type="ORF">ACFQJ7_09790</name>
</gene>
<dbReference type="InterPro" id="IPR036515">
    <property type="entry name" value="Transposase_17_sf"/>
</dbReference>
<dbReference type="InterPro" id="IPR002686">
    <property type="entry name" value="Transposase_17"/>
</dbReference>
<feature type="domain" description="Transposase IS200-like" evidence="1">
    <location>
        <begin position="12"/>
        <end position="130"/>
    </location>
</feature>
<protein>
    <submittedName>
        <fullName evidence="2">IS200/IS605 family transposase</fullName>
    </submittedName>
</protein>
<evidence type="ECO:0000313" key="3">
    <source>
        <dbReference type="Proteomes" id="UP001596414"/>
    </source>
</evidence>
<dbReference type="PANTHER" id="PTHR33360">
    <property type="entry name" value="TRANSPOSASE FOR INSERTION SEQUENCE ELEMENT IS200"/>
    <property type="match status" value="1"/>
</dbReference>